<organism evidence="5 6">
    <name type="scientific">Sphaerosporella brunnea</name>
    <dbReference type="NCBI Taxonomy" id="1250544"/>
    <lineage>
        <taxon>Eukaryota</taxon>
        <taxon>Fungi</taxon>
        <taxon>Dikarya</taxon>
        <taxon>Ascomycota</taxon>
        <taxon>Pezizomycotina</taxon>
        <taxon>Pezizomycetes</taxon>
        <taxon>Pezizales</taxon>
        <taxon>Pyronemataceae</taxon>
        <taxon>Sphaerosporella</taxon>
    </lineage>
</organism>
<dbReference type="AlphaFoldDB" id="A0A5J5EDF9"/>
<protein>
    <submittedName>
        <fullName evidence="5">Acyl-CoA N-acyltransferase</fullName>
    </submittedName>
</protein>
<dbReference type="EMBL" id="VXIS01000464">
    <property type="protein sequence ID" value="KAA8893313.1"/>
    <property type="molecule type" value="Genomic_DNA"/>
</dbReference>
<dbReference type="FunFam" id="3.40.630.30:FF:000064">
    <property type="entry name" value="GNAT family acetyltransferase"/>
    <property type="match status" value="1"/>
</dbReference>
<dbReference type="Gene3D" id="3.40.630.30">
    <property type="match status" value="1"/>
</dbReference>
<evidence type="ECO:0000256" key="2">
    <source>
        <dbReference type="ARBA" id="ARBA00022679"/>
    </source>
</evidence>
<dbReference type="InParanoid" id="A0A5J5EDF9"/>
<evidence type="ECO:0000313" key="5">
    <source>
        <dbReference type="EMBL" id="KAA8893313.1"/>
    </source>
</evidence>
<evidence type="ECO:0000259" key="4">
    <source>
        <dbReference type="PROSITE" id="PS51186"/>
    </source>
</evidence>
<proteinExistence type="inferred from homology"/>
<dbReference type="InterPro" id="IPR000182">
    <property type="entry name" value="GNAT_dom"/>
</dbReference>
<comment type="caution">
    <text evidence="5">The sequence shown here is derived from an EMBL/GenBank/DDBJ whole genome shotgun (WGS) entry which is preliminary data.</text>
</comment>
<feature type="domain" description="N-acetyltransferase" evidence="4">
    <location>
        <begin position="6"/>
        <end position="172"/>
    </location>
</feature>
<evidence type="ECO:0000313" key="6">
    <source>
        <dbReference type="Proteomes" id="UP000326924"/>
    </source>
</evidence>
<dbReference type="PROSITE" id="PS51186">
    <property type="entry name" value="GNAT"/>
    <property type="match status" value="1"/>
</dbReference>
<keyword evidence="3 5" id="KW-0012">Acyltransferase</keyword>
<dbReference type="Pfam" id="PF00583">
    <property type="entry name" value="Acetyltransf_1"/>
    <property type="match status" value="1"/>
</dbReference>
<dbReference type="SUPFAM" id="SSF55729">
    <property type="entry name" value="Acyl-CoA N-acyltransferases (Nat)"/>
    <property type="match status" value="1"/>
</dbReference>
<sequence length="187" mass="20680">MPEAPIILRHATAEDIPQILALIHALAAYEREPASTVQATAESLRATLFPPPDATTTTTTTTPRRPPWASVLLALTPTTLETAGMALYFTSYSTWRSAPGIYLEDLFVYERFRGQGFGTALLAALAREVQVIGGKRLEWSVLKWNEPSIKFYESLGAENMGNEWQLMRVTDEALTQLAGRGPAVKWE</sequence>
<dbReference type="Proteomes" id="UP000326924">
    <property type="component" value="Unassembled WGS sequence"/>
</dbReference>
<accession>A0A5J5EDF9</accession>
<dbReference type="InterPro" id="IPR051016">
    <property type="entry name" value="Diverse_Substrate_AcTransf"/>
</dbReference>
<comment type="similarity">
    <text evidence="1">Belongs to the acetyltransferase family.</text>
</comment>
<dbReference type="PANTHER" id="PTHR10545:SF29">
    <property type="entry name" value="GH14572P-RELATED"/>
    <property type="match status" value="1"/>
</dbReference>
<keyword evidence="6" id="KW-1185">Reference proteome</keyword>
<evidence type="ECO:0000256" key="1">
    <source>
        <dbReference type="ARBA" id="ARBA00008694"/>
    </source>
</evidence>
<dbReference type="PANTHER" id="PTHR10545">
    <property type="entry name" value="DIAMINE N-ACETYLTRANSFERASE"/>
    <property type="match status" value="1"/>
</dbReference>
<name>A0A5J5EDF9_9PEZI</name>
<gene>
    <name evidence="5" type="ORF">FN846DRAFT_979610</name>
</gene>
<dbReference type="OrthoDB" id="7305308at2759"/>
<dbReference type="CDD" id="cd04301">
    <property type="entry name" value="NAT_SF"/>
    <property type="match status" value="1"/>
</dbReference>
<keyword evidence="2 5" id="KW-0808">Transferase</keyword>
<dbReference type="InterPro" id="IPR016181">
    <property type="entry name" value="Acyl_CoA_acyltransferase"/>
</dbReference>
<dbReference type="GO" id="GO:0008080">
    <property type="term" value="F:N-acetyltransferase activity"/>
    <property type="evidence" value="ECO:0007669"/>
    <property type="project" value="UniProtKB-ARBA"/>
</dbReference>
<evidence type="ECO:0000256" key="3">
    <source>
        <dbReference type="ARBA" id="ARBA00023315"/>
    </source>
</evidence>
<reference evidence="5 6" key="1">
    <citation type="submission" date="2019-09" db="EMBL/GenBank/DDBJ databases">
        <title>Draft genome of the ectomycorrhizal ascomycete Sphaerosporella brunnea.</title>
        <authorList>
            <consortium name="DOE Joint Genome Institute"/>
            <person name="Benucci G.M."/>
            <person name="Marozzi G."/>
            <person name="Antonielli L."/>
            <person name="Sanchez S."/>
            <person name="Marco P."/>
            <person name="Wang X."/>
            <person name="Falini L.B."/>
            <person name="Barry K."/>
            <person name="Haridas S."/>
            <person name="Lipzen A."/>
            <person name="Labutti K."/>
            <person name="Grigoriev I.V."/>
            <person name="Murat C."/>
            <person name="Martin F."/>
            <person name="Albertini E."/>
            <person name="Donnini D."/>
            <person name="Bonito G."/>
        </authorList>
    </citation>
    <scope>NUCLEOTIDE SEQUENCE [LARGE SCALE GENOMIC DNA]</scope>
    <source>
        <strain evidence="5 6">Sb_GMNB300</strain>
    </source>
</reference>